<accession>A0A922HZ19</accession>
<dbReference type="EMBL" id="ASGP02000003">
    <property type="protein sequence ID" value="KAH9517314.1"/>
    <property type="molecule type" value="Genomic_DNA"/>
</dbReference>
<name>A0A922HZ19_DERFA</name>
<keyword evidence="1" id="KW-0472">Membrane</keyword>
<reference evidence="2" key="2">
    <citation type="journal article" date="2022" name="Res Sq">
        <title>Comparative Genomics Reveals Insights into the Divergent Evolution of Astigmatic Mites and Household Pest Adaptations.</title>
        <authorList>
            <person name="Xiong Q."/>
            <person name="Wan A.T.-Y."/>
            <person name="Liu X.-Y."/>
            <person name="Fung C.S.-H."/>
            <person name="Xiao X."/>
            <person name="Malainual N."/>
            <person name="Hou J."/>
            <person name="Wang L."/>
            <person name="Wang M."/>
            <person name="Yang K."/>
            <person name="Cui Y."/>
            <person name="Leung E."/>
            <person name="Nong W."/>
            <person name="Shin S.-K."/>
            <person name="Au S."/>
            <person name="Jeong K.Y."/>
            <person name="Chew F.T."/>
            <person name="Hui J."/>
            <person name="Leung T.F."/>
            <person name="Tungtrongchitr A."/>
            <person name="Zhong N."/>
            <person name="Liu Z."/>
            <person name="Tsui S."/>
        </authorList>
    </citation>
    <scope>NUCLEOTIDE SEQUENCE</scope>
    <source>
        <strain evidence="2">Derf</strain>
        <tissue evidence="2">Whole organism</tissue>
    </source>
</reference>
<evidence type="ECO:0000256" key="1">
    <source>
        <dbReference type="SAM" id="Phobius"/>
    </source>
</evidence>
<dbReference type="Proteomes" id="UP000790347">
    <property type="component" value="Unassembled WGS sequence"/>
</dbReference>
<protein>
    <submittedName>
        <fullName evidence="2">Uncharacterized protein</fullName>
    </submittedName>
</protein>
<feature type="transmembrane region" description="Helical" evidence="1">
    <location>
        <begin position="84"/>
        <end position="106"/>
    </location>
</feature>
<reference evidence="2" key="1">
    <citation type="submission" date="2013-05" db="EMBL/GenBank/DDBJ databases">
        <authorList>
            <person name="Yim A.K.Y."/>
            <person name="Chan T.F."/>
            <person name="Ji K.M."/>
            <person name="Liu X.Y."/>
            <person name="Zhou J.W."/>
            <person name="Li R.Q."/>
            <person name="Yang K.Y."/>
            <person name="Li J."/>
            <person name="Li M."/>
            <person name="Law P.T.W."/>
            <person name="Wu Y.L."/>
            <person name="Cai Z.L."/>
            <person name="Qin H."/>
            <person name="Bao Y."/>
            <person name="Leung R.K.K."/>
            <person name="Ng P.K.S."/>
            <person name="Zou J."/>
            <person name="Zhong X.J."/>
            <person name="Ran P.X."/>
            <person name="Zhong N.S."/>
            <person name="Liu Z.G."/>
            <person name="Tsui S.K.W."/>
        </authorList>
    </citation>
    <scope>NUCLEOTIDE SEQUENCE</scope>
    <source>
        <strain evidence="2">Derf</strain>
        <tissue evidence="2">Whole organism</tissue>
    </source>
</reference>
<dbReference type="AlphaFoldDB" id="A0A922HZ19"/>
<proteinExistence type="predicted"/>
<keyword evidence="1" id="KW-1133">Transmembrane helix</keyword>
<organism evidence="2 3">
    <name type="scientific">Dermatophagoides farinae</name>
    <name type="common">American house dust mite</name>
    <dbReference type="NCBI Taxonomy" id="6954"/>
    <lineage>
        <taxon>Eukaryota</taxon>
        <taxon>Metazoa</taxon>
        <taxon>Ecdysozoa</taxon>
        <taxon>Arthropoda</taxon>
        <taxon>Chelicerata</taxon>
        <taxon>Arachnida</taxon>
        <taxon>Acari</taxon>
        <taxon>Acariformes</taxon>
        <taxon>Sarcoptiformes</taxon>
        <taxon>Astigmata</taxon>
        <taxon>Psoroptidia</taxon>
        <taxon>Analgoidea</taxon>
        <taxon>Pyroglyphidae</taxon>
        <taxon>Dermatophagoidinae</taxon>
        <taxon>Dermatophagoides</taxon>
    </lineage>
</organism>
<keyword evidence="1" id="KW-0812">Transmembrane</keyword>
<evidence type="ECO:0000313" key="2">
    <source>
        <dbReference type="EMBL" id="KAH9517314.1"/>
    </source>
</evidence>
<evidence type="ECO:0000313" key="3">
    <source>
        <dbReference type="Proteomes" id="UP000790347"/>
    </source>
</evidence>
<feature type="transmembrane region" description="Helical" evidence="1">
    <location>
        <begin position="35"/>
        <end position="53"/>
    </location>
</feature>
<comment type="caution">
    <text evidence="2">The sequence shown here is derived from an EMBL/GenBank/DDBJ whole genome shotgun (WGS) entry which is preliminary data.</text>
</comment>
<gene>
    <name evidence="2" type="ORF">DERF_007992</name>
</gene>
<keyword evidence="3" id="KW-1185">Reference proteome</keyword>
<sequence length="108" mass="11712">MRAKLSATVTPRGDCGDLIIIISIGSMDVDDDNRVDINGAILIILPLLFLIIINDDDVDLDPSPSLPLPSLGNNVLILSPSVSVLINALVVELLFFNFFTLLLLLLDR</sequence>